<evidence type="ECO:0000313" key="2">
    <source>
        <dbReference type="Proteomes" id="UP000828251"/>
    </source>
</evidence>
<reference evidence="1 2" key="1">
    <citation type="journal article" date="2021" name="Plant Biotechnol. J.">
        <title>Multi-omics assisted identification of the key and species-specific regulatory components of drought-tolerant mechanisms in Gossypium stocksii.</title>
        <authorList>
            <person name="Yu D."/>
            <person name="Ke L."/>
            <person name="Zhang D."/>
            <person name="Wu Y."/>
            <person name="Sun Y."/>
            <person name="Mei J."/>
            <person name="Sun J."/>
            <person name="Sun Y."/>
        </authorList>
    </citation>
    <scope>NUCLEOTIDE SEQUENCE [LARGE SCALE GENOMIC DNA]</scope>
    <source>
        <strain evidence="2">cv. E1</strain>
        <tissue evidence="1">Leaf</tissue>
    </source>
</reference>
<comment type="caution">
    <text evidence="1">The sequence shown here is derived from an EMBL/GenBank/DDBJ whole genome shotgun (WGS) entry which is preliminary data.</text>
</comment>
<dbReference type="OrthoDB" id="1000257at2759"/>
<gene>
    <name evidence="1" type="ORF">J1N35_041897</name>
</gene>
<dbReference type="AlphaFoldDB" id="A0A9D3ZK36"/>
<accession>A0A9D3ZK36</accession>
<name>A0A9D3ZK36_9ROSI</name>
<organism evidence="1 2">
    <name type="scientific">Gossypium stocksii</name>
    <dbReference type="NCBI Taxonomy" id="47602"/>
    <lineage>
        <taxon>Eukaryota</taxon>
        <taxon>Viridiplantae</taxon>
        <taxon>Streptophyta</taxon>
        <taxon>Embryophyta</taxon>
        <taxon>Tracheophyta</taxon>
        <taxon>Spermatophyta</taxon>
        <taxon>Magnoliopsida</taxon>
        <taxon>eudicotyledons</taxon>
        <taxon>Gunneridae</taxon>
        <taxon>Pentapetalae</taxon>
        <taxon>rosids</taxon>
        <taxon>malvids</taxon>
        <taxon>Malvales</taxon>
        <taxon>Malvaceae</taxon>
        <taxon>Malvoideae</taxon>
        <taxon>Gossypium</taxon>
    </lineage>
</organism>
<keyword evidence="2" id="KW-1185">Reference proteome</keyword>
<dbReference type="Proteomes" id="UP000828251">
    <property type="component" value="Unassembled WGS sequence"/>
</dbReference>
<dbReference type="EMBL" id="JAIQCV010000012">
    <property type="protein sequence ID" value="KAH1040154.1"/>
    <property type="molecule type" value="Genomic_DNA"/>
</dbReference>
<protein>
    <submittedName>
        <fullName evidence="1">Uncharacterized protein</fullName>
    </submittedName>
</protein>
<evidence type="ECO:0000313" key="1">
    <source>
        <dbReference type="EMBL" id="KAH1040154.1"/>
    </source>
</evidence>
<sequence>MKTPQHMGEIGDQSVRISRNTRWKKLEMDWYKVNTDGARELELDYAASSGVVKDYNGDWKIGFARKIDVCLVMEVESL</sequence>
<proteinExistence type="predicted"/>